<feature type="transmembrane region" description="Helical" evidence="7">
    <location>
        <begin position="249"/>
        <end position="269"/>
    </location>
</feature>
<dbReference type="Gene3D" id="3.40.50.300">
    <property type="entry name" value="P-loop containing nucleotide triphosphate hydrolases"/>
    <property type="match status" value="1"/>
</dbReference>
<keyword evidence="11" id="KW-1185">Reference proteome</keyword>
<dbReference type="InterPro" id="IPR036640">
    <property type="entry name" value="ABC1_TM_sf"/>
</dbReference>
<dbReference type="PROSITE" id="PS50893">
    <property type="entry name" value="ABC_TRANSPORTER_2"/>
    <property type="match status" value="1"/>
</dbReference>
<dbReference type="Pfam" id="PF00664">
    <property type="entry name" value="ABC_membrane"/>
    <property type="match status" value="1"/>
</dbReference>
<evidence type="ECO:0000313" key="10">
    <source>
        <dbReference type="EMBL" id="EEP28608.1"/>
    </source>
</evidence>
<protein>
    <submittedName>
        <fullName evidence="10">ABC transporter, ATP-binding protein</fullName>
    </submittedName>
</protein>
<dbReference type="SUPFAM" id="SSF90123">
    <property type="entry name" value="ABC transporter transmembrane region"/>
    <property type="match status" value="1"/>
</dbReference>
<proteinExistence type="predicted"/>
<feature type="domain" description="ABC transmembrane type-1" evidence="9">
    <location>
        <begin position="24"/>
        <end position="304"/>
    </location>
</feature>
<dbReference type="InterPro" id="IPR017871">
    <property type="entry name" value="ABC_transporter-like_CS"/>
</dbReference>
<feature type="transmembrane region" description="Helical" evidence="7">
    <location>
        <begin position="134"/>
        <end position="157"/>
    </location>
</feature>
<dbReference type="InterPro" id="IPR003593">
    <property type="entry name" value="AAA+_ATPase"/>
</dbReference>
<evidence type="ECO:0000259" key="9">
    <source>
        <dbReference type="PROSITE" id="PS50929"/>
    </source>
</evidence>
<feature type="transmembrane region" description="Helical" evidence="7">
    <location>
        <begin position="59"/>
        <end position="78"/>
    </location>
</feature>
<feature type="transmembrane region" description="Helical" evidence="7">
    <location>
        <begin position="275"/>
        <end position="296"/>
    </location>
</feature>
<feature type="domain" description="ABC transporter" evidence="8">
    <location>
        <begin position="336"/>
        <end position="550"/>
    </location>
</feature>
<dbReference type="RefSeq" id="WP_006906421.1">
    <property type="nucleotide sequence ID" value="NZ_GG665866.1"/>
</dbReference>
<evidence type="ECO:0000256" key="7">
    <source>
        <dbReference type="SAM" id="Phobius"/>
    </source>
</evidence>
<name>C4GBW5_9FIRM</name>
<gene>
    <name evidence="10" type="ORF">GCWU000342_01418</name>
</gene>
<dbReference type="STRING" id="626523.GCWU000342_01418"/>
<evidence type="ECO:0000313" key="11">
    <source>
        <dbReference type="Proteomes" id="UP000003494"/>
    </source>
</evidence>
<dbReference type="PROSITE" id="PS00211">
    <property type="entry name" value="ABC_TRANSPORTER_1"/>
    <property type="match status" value="1"/>
</dbReference>
<evidence type="ECO:0000259" key="8">
    <source>
        <dbReference type="PROSITE" id="PS50893"/>
    </source>
</evidence>
<dbReference type="EMBL" id="ACIP02000002">
    <property type="protein sequence ID" value="EEP28608.1"/>
    <property type="molecule type" value="Genomic_DNA"/>
</dbReference>
<keyword evidence="4 10" id="KW-0067">ATP-binding</keyword>
<keyword evidence="6 7" id="KW-0472">Membrane</keyword>
<keyword evidence="2 7" id="KW-0812">Transmembrane</keyword>
<dbReference type="eggNOG" id="COG1132">
    <property type="taxonomic scope" value="Bacteria"/>
</dbReference>
<dbReference type="PANTHER" id="PTHR24221">
    <property type="entry name" value="ATP-BINDING CASSETTE SUB-FAMILY B"/>
    <property type="match status" value="1"/>
</dbReference>
<dbReference type="PANTHER" id="PTHR24221:SF653">
    <property type="entry name" value="TRANSPORT ATP-BINDING PROTEIN CYDC"/>
    <property type="match status" value="1"/>
</dbReference>
<evidence type="ECO:0000256" key="2">
    <source>
        <dbReference type="ARBA" id="ARBA00022692"/>
    </source>
</evidence>
<dbReference type="GO" id="GO:0005886">
    <property type="term" value="C:plasma membrane"/>
    <property type="evidence" value="ECO:0007669"/>
    <property type="project" value="UniProtKB-SubCell"/>
</dbReference>
<dbReference type="SUPFAM" id="SSF52540">
    <property type="entry name" value="P-loop containing nucleoside triphosphate hydrolases"/>
    <property type="match status" value="1"/>
</dbReference>
<feature type="transmembrane region" description="Helical" evidence="7">
    <location>
        <begin position="21"/>
        <end position="47"/>
    </location>
</feature>
<dbReference type="HOGENOM" id="CLU_000604_84_9_9"/>
<evidence type="ECO:0000256" key="3">
    <source>
        <dbReference type="ARBA" id="ARBA00022741"/>
    </source>
</evidence>
<dbReference type="InterPro" id="IPR003439">
    <property type="entry name" value="ABC_transporter-like_ATP-bd"/>
</dbReference>
<dbReference type="GO" id="GO:0034040">
    <property type="term" value="F:ATPase-coupled lipid transmembrane transporter activity"/>
    <property type="evidence" value="ECO:0007669"/>
    <property type="project" value="TreeGrafter"/>
</dbReference>
<evidence type="ECO:0000256" key="1">
    <source>
        <dbReference type="ARBA" id="ARBA00004651"/>
    </source>
</evidence>
<dbReference type="GO" id="GO:0016887">
    <property type="term" value="F:ATP hydrolysis activity"/>
    <property type="evidence" value="ECO:0007669"/>
    <property type="project" value="InterPro"/>
</dbReference>
<dbReference type="Proteomes" id="UP000003494">
    <property type="component" value="Unassembled WGS sequence"/>
</dbReference>
<dbReference type="InterPro" id="IPR027417">
    <property type="entry name" value="P-loop_NTPase"/>
</dbReference>
<dbReference type="GO" id="GO:0140359">
    <property type="term" value="F:ABC-type transporter activity"/>
    <property type="evidence" value="ECO:0007669"/>
    <property type="project" value="InterPro"/>
</dbReference>
<comment type="caution">
    <text evidence="10">The sequence shown here is derived from an EMBL/GenBank/DDBJ whole genome shotgun (WGS) entry which is preliminary data.</text>
</comment>
<accession>C4GBW5</accession>
<keyword evidence="5 7" id="KW-1133">Transmembrane helix</keyword>
<feature type="transmembrane region" description="Helical" evidence="7">
    <location>
        <begin position="163"/>
        <end position="182"/>
    </location>
</feature>
<dbReference type="Pfam" id="PF00005">
    <property type="entry name" value="ABC_tran"/>
    <property type="match status" value="1"/>
</dbReference>
<keyword evidence="3" id="KW-0547">Nucleotide-binding</keyword>
<evidence type="ECO:0000256" key="6">
    <source>
        <dbReference type="ARBA" id="ARBA00023136"/>
    </source>
</evidence>
<dbReference type="InterPro" id="IPR039421">
    <property type="entry name" value="Type_1_exporter"/>
</dbReference>
<dbReference type="InterPro" id="IPR011527">
    <property type="entry name" value="ABC1_TM_dom"/>
</dbReference>
<evidence type="ECO:0000256" key="5">
    <source>
        <dbReference type="ARBA" id="ARBA00022989"/>
    </source>
</evidence>
<dbReference type="PROSITE" id="PS51257">
    <property type="entry name" value="PROKAR_LIPOPROTEIN"/>
    <property type="match status" value="1"/>
</dbReference>
<evidence type="ECO:0000256" key="4">
    <source>
        <dbReference type="ARBA" id="ARBA00022840"/>
    </source>
</evidence>
<organism evidence="10 11">
    <name type="scientific">Shuttleworthella satelles DSM 14600</name>
    <dbReference type="NCBI Taxonomy" id="626523"/>
    <lineage>
        <taxon>Bacteria</taxon>
        <taxon>Bacillati</taxon>
        <taxon>Bacillota</taxon>
        <taxon>Clostridia</taxon>
        <taxon>Lachnospirales</taxon>
        <taxon>Lachnospiraceae</taxon>
        <taxon>Shuttleworthella</taxon>
    </lineage>
</organism>
<comment type="subcellular location">
    <subcellularLocation>
        <location evidence="1">Cell membrane</location>
        <topology evidence="1">Multi-pass membrane protein</topology>
    </subcellularLocation>
</comment>
<dbReference type="Gene3D" id="1.20.1560.10">
    <property type="entry name" value="ABC transporter type 1, transmembrane domain"/>
    <property type="match status" value="1"/>
</dbReference>
<dbReference type="GO" id="GO:0005524">
    <property type="term" value="F:ATP binding"/>
    <property type="evidence" value="ECO:0007669"/>
    <property type="project" value="UniProtKB-KW"/>
</dbReference>
<dbReference type="AlphaFoldDB" id="C4GBW5"/>
<reference evidence="10" key="1">
    <citation type="submission" date="2009-04" db="EMBL/GenBank/DDBJ databases">
        <authorList>
            <person name="Weinstock G."/>
            <person name="Sodergren E."/>
            <person name="Clifton S."/>
            <person name="Fulton L."/>
            <person name="Fulton B."/>
            <person name="Courtney L."/>
            <person name="Fronick C."/>
            <person name="Harrison M."/>
            <person name="Strong C."/>
            <person name="Farmer C."/>
            <person name="Delahaunty K."/>
            <person name="Markovic C."/>
            <person name="Hall O."/>
            <person name="Minx P."/>
            <person name="Tomlinson C."/>
            <person name="Mitreva M."/>
            <person name="Nelson J."/>
            <person name="Hou S."/>
            <person name="Wollam A."/>
            <person name="Pepin K.H."/>
            <person name="Johnson M."/>
            <person name="Bhonagiri V."/>
            <person name="Nash W.E."/>
            <person name="Warren W."/>
            <person name="Chinwalla A."/>
            <person name="Mardis E.R."/>
            <person name="Wilson R.K."/>
        </authorList>
    </citation>
    <scope>NUCLEOTIDE SEQUENCE [LARGE SCALE GENOMIC DNA]</scope>
    <source>
        <strain evidence="10">DSM 14600</strain>
    </source>
</reference>
<dbReference type="PROSITE" id="PS50929">
    <property type="entry name" value="ABC_TM1F"/>
    <property type="match status" value="1"/>
</dbReference>
<sequence length="550" mass="59346">MRRSGIKIMAGLIRLLSPLAHVMLACISLGVLGYLCAIFITVLAAHLLLVLTGESPWKISFGATIALMLVIALARAVLRYGEQTCGHYIAFKLLAVIRDKVFAALRKLAPAKLEGRGRGDLIALITGDIELLEVFYAHTIAPVCIAFLVSLIMSLLIGGFHPLLGLLALAAYLSLGLFLPLASSRMGRSGGMDLRSKLGSLNNVFLESLRGIRDVLQFGMGEKKEAEIRQKTLELNDLQMQIAHHAGAVSAWSAGLVMLWPILMILAAVCLRLDFASTVMATVMLAASFGPVLALANLSAAMDSTLASGERVLSLLEEEPVTPDVTKGARPDFSGASVRHLTFAYGEEEILHDLSADFAPGEIVAVTGRSGSGKSTLLKLIMRFWQAPERTVRVSGLDIGEIETDHLRKLESYMVQDTDLFATSVRENIRIGRVDASDAEVEEAAKKASIHDFIMTLPRGYESKIEELGDNLSGGQRQRIGLARAFLHGAPLLLLDEPTSNLDSLNEGAILKALEEEAKASGRTLVLVSHRKSTLAIADRSYSIESGRLS</sequence>
<dbReference type="SMART" id="SM00382">
    <property type="entry name" value="AAA"/>
    <property type="match status" value="1"/>
</dbReference>